<evidence type="ECO:0000313" key="1">
    <source>
        <dbReference type="EMBL" id="GJN26206.1"/>
    </source>
</evidence>
<comment type="caution">
    <text evidence="1">The sequence shown here is derived from an EMBL/GenBank/DDBJ whole genome shotgun (WGS) entry which is preliminary data.</text>
</comment>
<reference evidence="1" key="2">
    <citation type="submission" date="2021-12" db="EMBL/GenBank/DDBJ databases">
        <title>Resequencing data analysis of finger millet.</title>
        <authorList>
            <person name="Hatakeyama M."/>
            <person name="Aluri S."/>
            <person name="Balachadran M.T."/>
            <person name="Sivarajan S.R."/>
            <person name="Poveda L."/>
            <person name="Shimizu-Inatsugi R."/>
            <person name="Schlapbach R."/>
            <person name="Sreeman S.M."/>
            <person name="Shimizu K.K."/>
        </authorList>
    </citation>
    <scope>NUCLEOTIDE SEQUENCE</scope>
</reference>
<reference evidence="1" key="1">
    <citation type="journal article" date="2018" name="DNA Res.">
        <title>Multiple hybrid de novo genome assembly of finger millet, an orphan allotetraploid crop.</title>
        <authorList>
            <person name="Hatakeyama M."/>
            <person name="Aluri S."/>
            <person name="Balachadran M.T."/>
            <person name="Sivarajan S.R."/>
            <person name="Patrignani A."/>
            <person name="Gruter S."/>
            <person name="Poveda L."/>
            <person name="Shimizu-Inatsugi R."/>
            <person name="Baeten J."/>
            <person name="Francoijs K.J."/>
            <person name="Nataraja K.N."/>
            <person name="Reddy Y.A.N."/>
            <person name="Phadnis S."/>
            <person name="Ravikumar R.L."/>
            <person name="Schlapbach R."/>
            <person name="Sreeman S.M."/>
            <person name="Shimizu K.K."/>
        </authorList>
    </citation>
    <scope>NUCLEOTIDE SEQUENCE</scope>
</reference>
<gene>
    <name evidence="1" type="primary">gb14118</name>
    <name evidence="1" type="ORF">PR202_gb14118</name>
</gene>
<dbReference type="AlphaFoldDB" id="A0AAV5EVU6"/>
<dbReference type="Proteomes" id="UP001054889">
    <property type="component" value="Unassembled WGS sequence"/>
</dbReference>
<protein>
    <submittedName>
        <fullName evidence="1">Uncharacterized protein</fullName>
    </submittedName>
</protein>
<name>A0AAV5EVU6_ELECO</name>
<organism evidence="1 2">
    <name type="scientific">Eleusine coracana subsp. coracana</name>
    <dbReference type="NCBI Taxonomy" id="191504"/>
    <lineage>
        <taxon>Eukaryota</taxon>
        <taxon>Viridiplantae</taxon>
        <taxon>Streptophyta</taxon>
        <taxon>Embryophyta</taxon>
        <taxon>Tracheophyta</taxon>
        <taxon>Spermatophyta</taxon>
        <taxon>Magnoliopsida</taxon>
        <taxon>Liliopsida</taxon>
        <taxon>Poales</taxon>
        <taxon>Poaceae</taxon>
        <taxon>PACMAD clade</taxon>
        <taxon>Chloridoideae</taxon>
        <taxon>Cynodonteae</taxon>
        <taxon>Eleusininae</taxon>
        <taxon>Eleusine</taxon>
    </lineage>
</organism>
<accession>A0AAV5EVU6</accession>
<evidence type="ECO:0000313" key="2">
    <source>
        <dbReference type="Proteomes" id="UP001054889"/>
    </source>
</evidence>
<keyword evidence="2" id="KW-1185">Reference proteome</keyword>
<sequence length="85" mass="9695">MVLRLSSFLLPYKLQFEISSHVKQKQRFCESYNYLLKVALRCVPIDFMGVASEIGITAAVGRPVDVSDRIMVDSTDSREAKDVRR</sequence>
<dbReference type="EMBL" id="BQKI01000079">
    <property type="protein sequence ID" value="GJN26206.1"/>
    <property type="molecule type" value="Genomic_DNA"/>
</dbReference>
<proteinExistence type="predicted"/>